<dbReference type="PROSITE" id="PS50966">
    <property type="entry name" value="ZF_SWIM"/>
    <property type="match status" value="1"/>
</dbReference>
<feature type="domain" description="SWIM-type" evidence="3">
    <location>
        <begin position="408"/>
        <end position="439"/>
    </location>
</feature>
<sequence length="708" mass="80781">MQEWIRTEEKTKTLELHRKEHWRNRAKQSPAWSSKHIYVCSRQGSRSISKYTKKTARGRKIPSKRILTGCQCRLTVKTYPGTDTVLGRYTHEHSHPTGDANARFVRIPAETRLHIAELLRMGVDRARVLQEVRGNVHTEDNLKDLRSRPSARNEFITAADIRQIEKDIQAETIRLNAQDGQSTREWVENFRDRGGLLGFKGSSMPVAWMLSSNGTEVTIDYFLNLLRNANPNIKPLKFMSDKDWAQLNAIMRRYPESHVLLCWWHVLHAWQQHFSIVHYPELWDLLKGWIRITSDAEFDARWEAIKAIAPKGVREYLENNWLAQRDIEMWSARFRRNRSVFELFNDTIPYFIGKHRRQEFGFEGPDLEVKRRMEVESCSLSIKKESIDKVEGQAVYCVCSQSDAAQIYLVDIEAYTCDCLSFPLIDFCKHICAVQRLFPEGCTELPISTLNFSSTSILSTDSDTEDDEEELKEPTTIVEDPVRDLVNRLQHLAVRTRLSPPSHLSKSWNTLQLAVDAVLAETDFTDAEVLPPRKKIAPNEGAGWQSTQAVMGVPVKGKRQSKHTDPYSGGEQSGRKGTLEARQAPAPSASIHPLPAPALPAPPTIIAVIPQNQSLKPHSGPQRMYPPTYPPSTNVPPLYPPSQSLSWLDPQLRPSHISAPNVPGPSNLVPVAPYPPLNRYVGHMYYQNYDLYQLPPAPDSAERRSYYR</sequence>
<dbReference type="Pfam" id="PF10551">
    <property type="entry name" value="MULE"/>
    <property type="match status" value="1"/>
</dbReference>
<evidence type="ECO:0000313" key="4">
    <source>
        <dbReference type="EMBL" id="KAJ7036074.1"/>
    </source>
</evidence>
<dbReference type="Proteomes" id="UP001218188">
    <property type="component" value="Unassembled WGS sequence"/>
</dbReference>
<dbReference type="PANTHER" id="PTHR33977">
    <property type="entry name" value="ZINC ION BINDING PROTEIN"/>
    <property type="match status" value="1"/>
</dbReference>
<dbReference type="PANTHER" id="PTHR33977:SF1">
    <property type="entry name" value="ZINC ION BINDING PROTEIN"/>
    <property type="match status" value="1"/>
</dbReference>
<keyword evidence="1" id="KW-0479">Metal-binding</keyword>
<reference evidence="4" key="1">
    <citation type="submission" date="2023-03" db="EMBL/GenBank/DDBJ databases">
        <title>Massive genome expansion in bonnet fungi (Mycena s.s.) driven by repeated elements and novel gene families across ecological guilds.</title>
        <authorList>
            <consortium name="Lawrence Berkeley National Laboratory"/>
            <person name="Harder C.B."/>
            <person name="Miyauchi S."/>
            <person name="Viragh M."/>
            <person name="Kuo A."/>
            <person name="Thoen E."/>
            <person name="Andreopoulos B."/>
            <person name="Lu D."/>
            <person name="Skrede I."/>
            <person name="Drula E."/>
            <person name="Henrissat B."/>
            <person name="Morin E."/>
            <person name="Kohler A."/>
            <person name="Barry K."/>
            <person name="LaButti K."/>
            <person name="Morin E."/>
            <person name="Salamov A."/>
            <person name="Lipzen A."/>
            <person name="Mereny Z."/>
            <person name="Hegedus B."/>
            <person name="Baldrian P."/>
            <person name="Stursova M."/>
            <person name="Weitz H."/>
            <person name="Taylor A."/>
            <person name="Grigoriev I.V."/>
            <person name="Nagy L.G."/>
            <person name="Martin F."/>
            <person name="Kauserud H."/>
        </authorList>
    </citation>
    <scope>NUCLEOTIDE SEQUENCE</scope>
    <source>
        <strain evidence="4">CBHHK200</strain>
    </source>
</reference>
<protein>
    <recommendedName>
        <fullName evidence="3">SWIM-type domain-containing protein</fullName>
    </recommendedName>
</protein>
<accession>A0AAD6SYM9</accession>
<keyword evidence="5" id="KW-1185">Reference proteome</keyword>
<keyword evidence="1" id="KW-0862">Zinc</keyword>
<evidence type="ECO:0000256" key="2">
    <source>
        <dbReference type="SAM" id="MobiDB-lite"/>
    </source>
</evidence>
<name>A0AAD6SYM9_9AGAR</name>
<feature type="compositionally biased region" description="Low complexity" evidence="2">
    <location>
        <begin position="584"/>
        <end position="593"/>
    </location>
</feature>
<gene>
    <name evidence="4" type="ORF">C8F04DRAFT_1036760</name>
</gene>
<dbReference type="GO" id="GO:0008270">
    <property type="term" value="F:zinc ion binding"/>
    <property type="evidence" value="ECO:0007669"/>
    <property type="project" value="UniProtKB-KW"/>
</dbReference>
<feature type="region of interest" description="Disordered" evidence="2">
    <location>
        <begin position="536"/>
        <end position="596"/>
    </location>
</feature>
<evidence type="ECO:0000256" key="1">
    <source>
        <dbReference type="PROSITE-ProRule" id="PRU00325"/>
    </source>
</evidence>
<dbReference type="InterPro" id="IPR018289">
    <property type="entry name" value="MULE_transposase_dom"/>
</dbReference>
<comment type="caution">
    <text evidence="4">The sequence shown here is derived from an EMBL/GenBank/DDBJ whole genome shotgun (WGS) entry which is preliminary data.</text>
</comment>
<keyword evidence="1" id="KW-0863">Zinc-finger</keyword>
<dbReference type="AlphaFoldDB" id="A0AAD6SYM9"/>
<proteinExistence type="predicted"/>
<evidence type="ECO:0000313" key="5">
    <source>
        <dbReference type="Proteomes" id="UP001218188"/>
    </source>
</evidence>
<dbReference type="InterPro" id="IPR007527">
    <property type="entry name" value="Znf_SWIM"/>
</dbReference>
<evidence type="ECO:0000259" key="3">
    <source>
        <dbReference type="PROSITE" id="PS50966"/>
    </source>
</evidence>
<organism evidence="4 5">
    <name type="scientific">Mycena alexandri</name>
    <dbReference type="NCBI Taxonomy" id="1745969"/>
    <lineage>
        <taxon>Eukaryota</taxon>
        <taxon>Fungi</taxon>
        <taxon>Dikarya</taxon>
        <taxon>Basidiomycota</taxon>
        <taxon>Agaricomycotina</taxon>
        <taxon>Agaricomycetes</taxon>
        <taxon>Agaricomycetidae</taxon>
        <taxon>Agaricales</taxon>
        <taxon>Marasmiineae</taxon>
        <taxon>Mycenaceae</taxon>
        <taxon>Mycena</taxon>
    </lineage>
</organism>
<dbReference type="EMBL" id="JARJCM010000045">
    <property type="protein sequence ID" value="KAJ7036074.1"/>
    <property type="molecule type" value="Genomic_DNA"/>
</dbReference>